<proteinExistence type="predicted"/>
<organism evidence="1 2">
    <name type="scientific">Muribaculum caecicola</name>
    <dbReference type="NCBI Taxonomy" id="3038144"/>
    <lineage>
        <taxon>Bacteria</taxon>
        <taxon>Pseudomonadati</taxon>
        <taxon>Bacteroidota</taxon>
        <taxon>Bacteroidia</taxon>
        <taxon>Bacteroidales</taxon>
        <taxon>Muribaculaceae</taxon>
        <taxon>Muribaculum</taxon>
    </lineage>
</organism>
<reference evidence="1" key="1">
    <citation type="submission" date="2019-04" db="EMBL/GenBank/DDBJ databases">
        <title>Microbes associate with the intestines of laboratory mice.</title>
        <authorList>
            <person name="Navarre W."/>
            <person name="Wong E."/>
            <person name="Huang K.C."/>
            <person name="Tropini C."/>
            <person name="Ng K."/>
            <person name="Yu B."/>
        </authorList>
    </citation>
    <scope>NUCLEOTIDE SEQUENCE</scope>
    <source>
        <strain evidence="1">NM86_A22</strain>
    </source>
</reference>
<sequence length="173" mass="18239">MIAKDAAKAHIEPDSVKIPAVAESAPLGVVLEKIQSAPGGVLRVICDGDDDNACSGIITKDTIISTCAGLFPQLQESTELTIVCPAGHYSASSIAHAVEDADAHLLNLNVTQGTLPNSATTVEIRVNHSRGSMVARSLMRYGYETIAMRSSSADPFDETTVQRANALLHLLDV</sequence>
<dbReference type="EMBL" id="SSTG01000008">
    <property type="protein sequence ID" value="THG54879.1"/>
    <property type="molecule type" value="Genomic_DNA"/>
</dbReference>
<name>A0AC61S7S3_9BACT</name>
<gene>
    <name evidence="1" type="ORF">E5990_01450</name>
</gene>
<protein>
    <submittedName>
        <fullName evidence="1">Uncharacterized protein</fullName>
    </submittedName>
</protein>
<dbReference type="Proteomes" id="UP000305401">
    <property type="component" value="Unassembled WGS sequence"/>
</dbReference>
<accession>A0AC61S7S3</accession>
<evidence type="ECO:0000313" key="2">
    <source>
        <dbReference type="Proteomes" id="UP000305401"/>
    </source>
</evidence>
<comment type="caution">
    <text evidence="1">The sequence shown here is derived from an EMBL/GenBank/DDBJ whole genome shotgun (WGS) entry which is preliminary data.</text>
</comment>
<evidence type="ECO:0000313" key="1">
    <source>
        <dbReference type="EMBL" id="THG54879.1"/>
    </source>
</evidence>
<keyword evidence="2" id="KW-1185">Reference proteome</keyword>